<reference evidence="2 3" key="1">
    <citation type="submission" date="2020-07" db="EMBL/GenBank/DDBJ databases">
        <authorList>
            <person name="Li M."/>
        </authorList>
    </citation>
    <scope>NUCLEOTIDE SEQUENCE [LARGE SCALE GENOMIC DNA]</scope>
    <source>
        <strain evidence="2 3">DSM 23284</strain>
    </source>
</reference>
<dbReference type="InterPro" id="IPR009081">
    <property type="entry name" value="PP-bd_ACP"/>
</dbReference>
<evidence type="ECO:0000259" key="1">
    <source>
        <dbReference type="PROSITE" id="PS50075"/>
    </source>
</evidence>
<name>A0A838XW25_9HYPH</name>
<dbReference type="EMBL" id="JACEON010000012">
    <property type="protein sequence ID" value="MBA4612696.1"/>
    <property type="molecule type" value="Genomic_DNA"/>
</dbReference>
<dbReference type="Pfam" id="PF00550">
    <property type="entry name" value="PP-binding"/>
    <property type="match status" value="1"/>
</dbReference>
<dbReference type="PROSITE" id="PS50075">
    <property type="entry name" value="CARRIER"/>
    <property type="match status" value="1"/>
</dbReference>
<organism evidence="2 3">
    <name type="scientific">Stappia taiwanensis</name>
    <dbReference type="NCBI Taxonomy" id="992267"/>
    <lineage>
        <taxon>Bacteria</taxon>
        <taxon>Pseudomonadati</taxon>
        <taxon>Pseudomonadota</taxon>
        <taxon>Alphaproteobacteria</taxon>
        <taxon>Hyphomicrobiales</taxon>
        <taxon>Stappiaceae</taxon>
        <taxon>Stappia</taxon>
    </lineage>
</organism>
<protein>
    <submittedName>
        <fullName evidence="2">Acyl carrier protein</fullName>
    </submittedName>
</protein>
<proteinExistence type="predicted"/>
<keyword evidence="3" id="KW-1185">Reference proteome</keyword>
<accession>A0A838XW25</accession>
<dbReference type="SUPFAM" id="SSF47336">
    <property type="entry name" value="ACP-like"/>
    <property type="match status" value="1"/>
</dbReference>
<sequence length="101" mass="11097">MTAITRDQIVDFICKDLLIERLDLGASGIELKDLNEATALSEPPLSLDSVDTLELVVGVERQFSLPRQDLTPEELRETCATIGTLADYVTRRVPQDAAPAQ</sequence>
<reference evidence="2 3" key="2">
    <citation type="submission" date="2020-08" db="EMBL/GenBank/DDBJ databases">
        <title>Stappia taiwanensis sp. nov., isolated from a coastal thermal spring.</title>
        <authorList>
            <person name="Kampfer P."/>
        </authorList>
    </citation>
    <scope>NUCLEOTIDE SEQUENCE [LARGE SCALE GENOMIC DNA]</scope>
    <source>
        <strain evidence="2 3">DSM 23284</strain>
    </source>
</reference>
<evidence type="ECO:0000313" key="3">
    <source>
        <dbReference type="Proteomes" id="UP000559404"/>
    </source>
</evidence>
<dbReference type="AlphaFoldDB" id="A0A838XW25"/>
<comment type="caution">
    <text evidence="2">The sequence shown here is derived from an EMBL/GenBank/DDBJ whole genome shotgun (WGS) entry which is preliminary data.</text>
</comment>
<dbReference type="InterPro" id="IPR036736">
    <property type="entry name" value="ACP-like_sf"/>
</dbReference>
<feature type="domain" description="Carrier" evidence="1">
    <location>
        <begin position="8"/>
        <end position="93"/>
    </location>
</feature>
<dbReference type="Proteomes" id="UP000559404">
    <property type="component" value="Unassembled WGS sequence"/>
</dbReference>
<evidence type="ECO:0000313" key="2">
    <source>
        <dbReference type="EMBL" id="MBA4612696.1"/>
    </source>
</evidence>
<dbReference type="RefSeq" id="WP_181760879.1">
    <property type="nucleotide sequence ID" value="NZ_BMCR01000003.1"/>
</dbReference>
<gene>
    <name evidence="2" type="ORF">H1W37_13595</name>
</gene>
<dbReference type="Gene3D" id="1.10.1200.10">
    <property type="entry name" value="ACP-like"/>
    <property type="match status" value="1"/>
</dbReference>